<dbReference type="FunFam" id="1.20.1260.20:FF:000001">
    <property type="entry name" value="PPE family protein PPE41"/>
    <property type="match status" value="1"/>
</dbReference>
<dbReference type="SUPFAM" id="SSF140459">
    <property type="entry name" value="PE/PPE dimer-like"/>
    <property type="match status" value="1"/>
</dbReference>
<feature type="domain" description="PPE" evidence="3">
    <location>
        <begin position="2"/>
        <end position="164"/>
    </location>
</feature>
<dbReference type="PANTHER" id="PTHR46766:SF1">
    <property type="entry name" value="GLUTAMINE-RICH PROTEIN 2"/>
    <property type="match status" value="1"/>
</dbReference>
<evidence type="ECO:0000259" key="3">
    <source>
        <dbReference type="Pfam" id="PF00823"/>
    </source>
</evidence>
<reference evidence="5 6" key="1">
    <citation type="journal article" date="2013" name="Genome Announc.">
        <title>Whole-Genome Sequences of Four Clinical Isolates of Mycobacterium tuberculosis from Tamil Nadu, South India.</title>
        <authorList>
            <person name="Narayanan S."/>
            <person name="Deshpande U."/>
        </authorList>
    </citation>
    <scope>NUCLEOTIDE SEQUENCE [LARGE SCALE GENOMIC DNA]</scope>
    <source>
        <strain evidence="5 6">CAS/NITR204</strain>
    </source>
</reference>
<accession>R4MKU8</accession>
<protein>
    <submittedName>
        <fullName evidence="5">PPE family protein</fullName>
    </submittedName>
</protein>
<gene>
    <name evidence="5" type="ORF">J113_21845</name>
</gene>
<dbReference type="InterPro" id="IPR022171">
    <property type="entry name" value="PPE_C"/>
</dbReference>
<dbReference type="Proteomes" id="UP000013548">
    <property type="component" value="Chromosome"/>
</dbReference>
<comment type="similarity">
    <text evidence="1">Belongs to the mycobacterial PPE family.</text>
</comment>
<dbReference type="Pfam" id="PF12484">
    <property type="entry name" value="PPE-SVP"/>
    <property type="match status" value="1"/>
</dbReference>
<dbReference type="HOGENOM" id="CLU_000243_0_0_11"/>
<feature type="region of interest" description="Disordered" evidence="2">
    <location>
        <begin position="281"/>
        <end position="340"/>
    </location>
</feature>
<feature type="compositionally biased region" description="Gly residues" evidence="2">
    <location>
        <begin position="281"/>
        <end position="292"/>
    </location>
</feature>
<dbReference type="PATRIC" id="fig|1310114.3.peg.4594"/>
<dbReference type="InterPro" id="IPR000030">
    <property type="entry name" value="PPE_dom"/>
</dbReference>
<evidence type="ECO:0000313" key="6">
    <source>
        <dbReference type="Proteomes" id="UP000013548"/>
    </source>
</evidence>
<dbReference type="BioCyc" id="MTUB1310114:G13A2-3168-MONOMER"/>
<dbReference type="GO" id="GO:0052572">
    <property type="term" value="P:response to host immune response"/>
    <property type="evidence" value="ECO:0007669"/>
    <property type="project" value="TreeGrafter"/>
</dbReference>
<proteinExistence type="inferred from homology"/>
<dbReference type="Gene3D" id="1.20.1260.20">
    <property type="entry name" value="PPE superfamily"/>
    <property type="match status" value="1"/>
</dbReference>
<evidence type="ECO:0000313" key="5">
    <source>
        <dbReference type="EMBL" id="AGL28586.1"/>
    </source>
</evidence>
<dbReference type="InterPro" id="IPR038332">
    <property type="entry name" value="PPE_sf"/>
</dbReference>
<dbReference type="KEGG" id="mtuc:J113_21845"/>
<evidence type="ECO:0000256" key="2">
    <source>
        <dbReference type="SAM" id="MobiDB-lite"/>
    </source>
</evidence>
<evidence type="ECO:0000259" key="4">
    <source>
        <dbReference type="Pfam" id="PF12484"/>
    </source>
</evidence>
<dbReference type="AlphaFoldDB" id="R4MKU8"/>
<dbReference type="Pfam" id="PF00823">
    <property type="entry name" value="PPE"/>
    <property type="match status" value="1"/>
</dbReference>
<evidence type="ECO:0000256" key="1">
    <source>
        <dbReference type="ARBA" id="ARBA00010652"/>
    </source>
</evidence>
<dbReference type="EMBL" id="CP005386">
    <property type="protein sequence ID" value="AGL28586.1"/>
    <property type="molecule type" value="Genomic_DNA"/>
</dbReference>
<dbReference type="PANTHER" id="PTHR46766">
    <property type="entry name" value="GLUTAMINE-RICH PROTEIN 2"/>
    <property type="match status" value="1"/>
</dbReference>
<name>R4MKU8_MYCTX</name>
<feature type="domain" description="PPE family C-terminal" evidence="4">
    <location>
        <begin position="322"/>
        <end position="372"/>
    </location>
</feature>
<organism evidence="5 6">
    <name type="scientific">Mycobacterium tuberculosis CAS/NITR204</name>
    <dbReference type="NCBI Taxonomy" id="1310114"/>
    <lineage>
        <taxon>Bacteria</taxon>
        <taxon>Bacillati</taxon>
        <taxon>Actinomycetota</taxon>
        <taxon>Actinomycetes</taxon>
        <taxon>Mycobacteriales</taxon>
        <taxon>Mycobacteriaceae</taxon>
        <taxon>Mycobacterium</taxon>
        <taxon>Mycobacterium tuberculosis complex</taxon>
    </lineage>
</organism>
<sequence>MDFALLPPEVNSARMYTGPGAGSLLAAAGGWDSLAAELATTAEAYGSVLSGLAALHWRGPAAESMAVTAAPYIGWLYTTAEKTQQTAIQARAAALAFEQAYAMTLPPPVVAANRIQLLALIATNFFGQNTAAIAATEAQYAEMWAQDAAAMYGYATASAAAALLTPFSPPRQTTNPAGLTAQAAAVSQATDPLSLLIETVTQALQALTIPSFIPEDFTFLDAIFAGYATVGVTQDVESFVAGTIGAESNLGLLNVGDENPAEVTPGDFGIGELVSATSPGGGVSASGAGGAGTREHGARGVGRANSIGQCRRAGPRPHRPVSALSPAGLTTLPGTDVAEHGMPGVPGVPVAAGRASGVLPRYGVRLTVMAHPPAAG</sequence>